<dbReference type="Proteomes" id="UP001165941">
    <property type="component" value="Unassembled WGS sequence"/>
</dbReference>
<proteinExistence type="inferred from homology"/>
<evidence type="ECO:0000256" key="5">
    <source>
        <dbReference type="ARBA" id="ARBA00023163"/>
    </source>
</evidence>
<evidence type="ECO:0000256" key="2">
    <source>
        <dbReference type="ARBA" id="ARBA00007798"/>
    </source>
</evidence>
<dbReference type="InterPro" id="IPR027093">
    <property type="entry name" value="EAF_fam"/>
</dbReference>
<evidence type="ECO:0000256" key="1">
    <source>
        <dbReference type="ARBA" id="ARBA00004123"/>
    </source>
</evidence>
<feature type="compositionally biased region" description="Basic and acidic residues" evidence="7">
    <location>
        <begin position="245"/>
        <end position="255"/>
    </location>
</feature>
<evidence type="ECO:0000256" key="6">
    <source>
        <dbReference type="ARBA" id="ARBA00023242"/>
    </source>
</evidence>
<organism evidence="9 10">
    <name type="scientific">Pontoporia blainvillei</name>
    <name type="common">Franciscana</name>
    <name type="synonym">Delphinus blainvillei</name>
    <dbReference type="NCBI Taxonomy" id="48723"/>
    <lineage>
        <taxon>Eukaryota</taxon>
        <taxon>Metazoa</taxon>
        <taxon>Chordata</taxon>
        <taxon>Craniata</taxon>
        <taxon>Vertebrata</taxon>
        <taxon>Euteleostomi</taxon>
        <taxon>Mammalia</taxon>
        <taxon>Eutheria</taxon>
        <taxon>Laurasiatheria</taxon>
        <taxon>Artiodactyla</taxon>
        <taxon>Whippomorpha</taxon>
        <taxon>Cetacea</taxon>
        <taxon>Odontoceti</taxon>
        <taxon>Pontoporiidae</taxon>
        <taxon>Pontoporia</taxon>
    </lineage>
</organism>
<protein>
    <submittedName>
        <fullName evidence="9">ELL-associated factor 1</fullName>
    </submittedName>
</protein>
<dbReference type="PANTHER" id="PTHR15970:SF8">
    <property type="entry name" value="ELL-ASSOCIATED FACTOR 1"/>
    <property type="match status" value="1"/>
</dbReference>
<feature type="compositionally biased region" description="Gly residues" evidence="7">
    <location>
        <begin position="99"/>
        <end position="109"/>
    </location>
</feature>
<keyword evidence="10" id="KW-1185">Reference proteome</keyword>
<name>A0ABX0S2G7_PONBL</name>
<feature type="region of interest" description="Disordered" evidence="7">
    <location>
        <begin position="1"/>
        <end position="114"/>
    </location>
</feature>
<dbReference type="Pfam" id="PF09816">
    <property type="entry name" value="EAF"/>
    <property type="match status" value="1"/>
</dbReference>
<evidence type="ECO:0000256" key="3">
    <source>
        <dbReference type="ARBA" id="ARBA00023015"/>
    </source>
</evidence>
<comment type="similarity">
    <text evidence="2">Belongs to the EAF family.</text>
</comment>
<comment type="subcellular location">
    <subcellularLocation>
        <location evidence="1">Nucleus</location>
    </subcellularLocation>
</comment>
<keyword evidence="3" id="KW-0805">Transcription regulation</keyword>
<comment type="caution">
    <text evidence="9">The sequence shown here is derived from an EMBL/GenBank/DDBJ whole genome shotgun (WGS) entry which is preliminary data.</text>
</comment>
<dbReference type="EMBL" id="PGGH01066943">
    <property type="protein sequence ID" value="NIG58865.1"/>
    <property type="molecule type" value="Genomic_DNA"/>
</dbReference>
<feature type="region of interest" description="Disordered" evidence="7">
    <location>
        <begin position="216"/>
        <end position="342"/>
    </location>
</feature>
<feature type="compositionally biased region" description="Low complexity" evidence="7">
    <location>
        <begin position="262"/>
        <end position="292"/>
    </location>
</feature>
<evidence type="ECO:0000313" key="10">
    <source>
        <dbReference type="Proteomes" id="UP001165941"/>
    </source>
</evidence>
<keyword evidence="4" id="KW-0010">Activator</keyword>
<feature type="compositionally biased region" description="Polar residues" evidence="7">
    <location>
        <begin position="315"/>
        <end position="342"/>
    </location>
</feature>
<evidence type="ECO:0000256" key="7">
    <source>
        <dbReference type="SAM" id="MobiDB-lite"/>
    </source>
</evidence>
<reference evidence="9" key="1">
    <citation type="submission" date="2018-05" db="EMBL/GenBank/DDBJ databases">
        <authorList>
            <person name="Pedro S.L.S."/>
            <person name="Freitas R.C."/>
            <person name="Barreto A.S."/>
            <person name="Lima A.O.S."/>
        </authorList>
    </citation>
    <scope>NUCLEOTIDE SEQUENCE</scope>
    <source>
        <strain evidence="9">BP203</strain>
        <tissue evidence="9">Muscle</tissue>
    </source>
</reference>
<keyword evidence="5" id="KW-0804">Transcription</keyword>
<sequence length="342" mass="36995">MDKPPLKTSNRISRAESFYPDTAPAISAPGPEVPPRRRKFRGPASSESPTFRTRRPGPASCRGWLPARIPARPGTLSRERGSPGRWYRQLGPRARQEGTGAGARPGGAMNGTANPLLDREEHCLRLGESFEKRPRTSFHTIRYDFKPASIDTSCEGELQVGKGDEVTITLPHIPGSTPPMTVFKGNKRPYQKDCVLIINHDTGEYVLEKLSSSIQVKKTRAPTKPPVGPKTSPLKDNPSPEPQLDDIKRELRAEVDIIEQMSSSSASSSSDSESSSGSDDDSSSSGGEDSGPVSPPQPSHQQPYNSRPAIANGTGRPQGSNQLMCTLRNDLQLSESGSDSDD</sequence>
<evidence type="ECO:0000313" key="9">
    <source>
        <dbReference type="EMBL" id="NIG58865.1"/>
    </source>
</evidence>
<keyword evidence="6" id="KW-0539">Nucleus</keyword>
<dbReference type="InterPro" id="IPR019194">
    <property type="entry name" value="Tscrpt_elong_fac_Eaf_N"/>
</dbReference>
<evidence type="ECO:0000259" key="8">
    <source>
        <dbReference type="Pfam" id="PF09816"/>
    </source>
</evidence>
<gene>
    <name evidence="9" type="ORF">BU61_1990</name>
</gene>
<dbReference type="PANTHER" id="PTHR15970">
    <property type="entry name" value="ELL-ASSOCIATED FACTOR EAF"/>
    <property type="match status" value="1"/>
</dbReference>
<evidence type="ECO:0000256" key="4">
    <source>
        <dbReference type="ARBA" id="ARBA00023159"/>
    </source>
</evidence>
<feature type="domain" description="Transcription elongation factor Eaf N-terminal" evidence="8">
    <location>
        <begin position="124"/>
        <end position="222"/>
    </location>
</feature>
<accession>A0ABX0S2G7</accession>